<dbReference type="AlphaFoldDB" id="A0A9B0GC65"/>
<reference evidence="4" key="1">
    <citation type="submission" date="2025-08" db="UniProtKB">
        <authorList>
            <consortium name="RefSeq"/>
        </authorList>
    </citation>
    <scope>IDENTIFICATION</scope>
</reference>
<dbReference type="GO" id="GO:0016323">
    <property type="term" value="C:basolateral plasma membrane"/>
    <property type="evidence" value="ECO:0007669"/>
    <property type="project" value="TreeGrafter"/>
</dbReference>
<dbReference type="GO" id="GO:0007165">
    <property type="term" value="P:signal transduction"/>
    <property type="evidence" value="ECO:0007669"/>
    <property type="project" value="TreeGrafter"/>
</dbReference>
<dbReference type="PANTHER" id="PTHR47390">
    <property type="entry name" value="PODOPLANIN"/>
    <property type="match status" value="1"/>
</dbReference>
<keyword evidence="2" id="KW-0812">Transmembrane</keyword>
<accession>A0A9B0GC65</accession>
<dbReference type="Proteomes" id="UP000245340">
    <property type="component" value="Unplaced"/>
</dbReference>
<feature type="transmembrane region" description="Helical" evidence="2">
    <location>
        <begin position="212"/>
        <end position="239"/>
    </location>
</feature>
<feature type="region of interest" description="Disordered" evidence="1">
    <location>
        <begin position="111"/>
        <end position="144"/>
    </location>
</feature>
<name>A0A9B0GC65_ODORO</name>
<dbReference type="PANTHER" id="PTHR47390:SF1">
    <property type="entry name" value="PODOPLANIN"/>
    <property type="match status" value="1"/>
</dbReference>
<gene>
    <name evidence="4" type="primary">PDPN</name>
</gene>
<organism evidence="3 4">
    <name type="scientific">Odobenus rosmarus divergens</name>
    <name type="common">Pacific walrus</name>
    <dbReference type="NCBI Taxonomy" id="9708"/>
    <lineage>
        <taxon>Eukaryota</taxon>
        <taxon>Metazoa</taxon>
        <taxon>Chordata</taxon>
        <taxon>Craniata</taxon>
        <taxon>Vertebrata</taxon>
        <taxon>Euteleostomi</taxon>
        <taxon>Mammalia</taxon>
        <taxon>Eutheria</taxon>
        <taxon>Laurasiatheria</taxon>
        <taxon>Carnivora</taxon>
        <taxon>Caniformia</taxon>
        <taxon>Pinnipedia</taxon>
        <taxon>Odobenidae</taxon>
        <taxon>Odobenus</taxon>
    </lineage>
</organism>
<keyword evidence="2" id="KW-0472">Membrane</keyword>
<protein>
    <submittedName>
        <fullName evidence="4">Podoplanin</fullName>
    </submittedName>
</protein>
<evidence type="ECO:0000256" key="2">
    <source>
        <dbReference type="SAM" id="Phobius"/>
    </source>
</evidence>
<dbReference type="GO" id="GO:0030027">
    <property type="term" value="C:lamellipodium"/>
    <property type="evidence" value="ECO:0007669"/>
    <property type="project" value="TreeGrafter"/>
</dbReference>
<keyword evidence="2" id="KW-1133">Transmembrane helix</keyword>
<dbReference type="GO" id="GO:1901731">
    <property type="term" value="P:positive regulation of platelet aggregation"/>
    <property type="evidence" value="ECO:0007669"/>
    <property type="project" value="TreeGrafter"/>
</dbReference>
<dbReference type="GO" id="GO:0016477">
    <property type="term" value="P:cell migration"/>
    <property type="evidence" value="ECO:0007669"/>
    <property type="project" value="TreeGrafter"/>
</dbReference>
<dbReference type="Pfam" id="PF05808">
    <property type="entry name" value="Podoplanin"/>
    <property type="match status" value="1"/>
</dbReference>
<keyword evidence="3" id="KW-1185">Reference proteome</keyword>
<evidence type="ECO:0000256" key="1">
    <source>
        <dbReference type="SAM" id="MobiDB-lite"/>
    </source>
</evidence>
<evidence type="ECO:0000313" key="3">
    <source>
        <dbReference type="Proteomes" id="UP000245340"/>
    </source>
</evidence>
<dbReference type="GO" id="GO:0007155">
    <property type="term" value="P:cell adhesion"/>
    <property type="evidence" value="ECO:0007669"/>
    <property type="project" value="TreeGrafter"/>
</dbReference>
<evidence type="ECO:0000313" key="4">
    <source>
        <dbReference type="RefSeq" id="XP_004397188.1"/>
    </source>
</evidence>
<sequence>MACGVCRPEDSQLQPNPGDVTGVPHPVDGLACGVSCAIDSVSGLGRAAAGPCSPAPLGKVLWLQSSFIFPQHRNQLLGPKENKSTEKMWKVPVLLLVLGSAWLWDPAEGASTVRPEDDITPGVEDSVVTPGAEDNVMTTGTSEEPYESGLTALVPINTESVTDFHLEDGPTQESTVHAKEESQSTTALNVVTNHSVEKVGEDTETTLEKDGLATVTLVGIIVGVLLAIGFIGGIIIVVARKMSGRYS</sequence>
<proteinExistence type="predicted"/>
<dbReference type="RefSeq" id="XP_004397188.1">
    <property type="nucleotide sequence ID" value="XM_004397131.1"/>
</dbReference>
<dbReference type="InterPro" id="IPR052684">
    <property type="entry name" value="Podoplanin_domain"/>
</dbReference>
<dbReference type="GO" id="GO:0016324">
    <property type="term" value="C:apical plasma membrane"/>
    <property type="evidence" value="ECO:0007669"/>
    <property type="project" value="TreeGrafter"/>
</dbReference>